<dbReference type="HOGENOM" id="CLU_1446199_0_0_14"/>
<dbReference type="eggNOG" id="ENOG5030N53">
    <property type="taxonomic scope" value="Bacteria"/>
</dbReference>
<reference evidence="1 2" key="1">
    <citation type="journal article" date="2011" name="PLoS ONE">
        <title>Core proteome of the minimal cell: comparative proteomics of three mollicute species.</title>
        <authorList>
            <person name="Fisunov G.Y."/>
            <person name="Alexeev D.G."/>
            <person name="Bazaleev N.A."/>
            <person name="Ladygina V.G."/>
            <person name="Galyamina M.A."/>
            <person name="Kondratov I.G."/>
            <person name="Zhukova N.A."/>
            <person name="Serebryakova M.V."/>
            <person name="Demina I.A."/>
            <person name="Govorun V.M."/>
        </authorList>
    </citation>
    <scope>NUCLEOTIDE SEQUENCE [LARGE SCALE GENOMIC DNA]</scope>
    <source>
        <strain evidence="1 2">S6</strain>
    </source>
</reference>
<proteinExistence type="predicted"/>
<gene>
    <name evidence="1" type="ORF">GCW_01480</name>
</gene>
<dbReference type="AlphaFoldDB" id="A0A0F6CKD1"/>
<organism evidence="1 2">
    <name type="scientific">Mycoplasmoides gallisepticum S6</name>
    <dbReference type="NCBI Taxonomy" id="1006581"/>
    <lineage>
        <taxon>Bacteria</taxon>
        <taxon>Bacillati</taxon>
        <taxon>Mycoplasmatota</taxon>
        <taxon>Mycoplasmoidales</taxon>
        <taxon>Mycoplasmoidaceae</taxon>
        <taxon>Mycoplasmoides</taxon>
    </lineage>
</organism>
<accession>A0A0F6CKD1</accession>
<evidence type="ECO:0000313" key="1">
    <source>
        <dbReference type="EMBL" id="AHB99553.1"/>
    </source>
</evidence>
<dbReference type="Proteomes" id="UP000018735">
    <property type="component" value="Chromosome"/>
</dbReference>
<protein>
    <submittedName>
        <fullName evidence="1">Uncharacterized protein</fullName>
    </submittedName>
</protein>
<sequence>MKVIKMKSKFKKFLASFGILSTVIVVPSAIIASTVNKKEANAFFGKKTEMIWIQKGEKHVDGNDYKTSHDGRVWARDYFWSSDEVFWRGVAEARVERVLFDSTLPNRVVLGVETWVEGSGRPSVSSSIGISQSSGLETSLGISSNPTEKGRSFSYVFEDTNTSSVHYSYSGRIWSWSYVGISTNALFKEKNKVIIVDSMTDNSYEYKKYVS</sequence>
<name>A0A0F6CKD1_MYCGL</name>
<dbReference type="EMBL" id="CP006916">
    <property type="protein sequence ID" value="AHB99553.1"/>
    <property type="molecule type" value="Genomic_DNA"/>
</dbReference>
<dbReference type="KEGG" id="mgz:GCW_01480"/>
<evidence type="ECO:0000313" key="2">
    <source>
        <dbReference type="Proteomes" id="UP000018735"/>
    </source>
</evidence>